<sequence>MRINNIRKALYAISKILGDVNAVKKGRVGKRIGRRVAGKGTGRMMRKLFK</sequence>
<name>A0ABW3ZSL1_9BACI</name>
<reference evidence="2" key="1">
    <citation type="journal article" date="2019" name="Int. J. Syst. Evol. Microbiol.">
        <title>The Global Catalogue of Microorganisms (GCM) 10K type strain sequencing project: providing services to taxonomists for standard genome sequencing and annotation.</title>
        <authorList>
            <consortium name="The Broad Institute Genomics Platform"/>
            <consortium name="The Broad Institute Genome Sequencing Center for Infectious Disease"/>
            <person name="Wu L."/>
            <person name="Ma J."/>
        </authorList>
    </citation>
    <scope>NUCLEOTIDE SEQUENCE [LARGE SCALE GENOMIC DNA]</scope>
    <source>
        <strain evidence="2">CCUG 54822</strain>
    </source>
</reference>
<proteinExistence type="predicted"/>
<gene>
    <name evidence="1" type="ORF">ACFQ4A_06760</name>
</gene>
<dbReference type="RefSeq" id="WP_382398871.1">
    <property type="nucleotide sequence ID" value="NZ_JBHTNH010000010.1"/>
</dbReference>
<comment type="caution">
    <text evidence="1">The sequence shown here is derived from an EMBL/GenBank/DDBJ whole genome shotgun (WGS) entry which is preliminary data.</text>
</comment>
<evidence type="ECO:0000313" key="1">
    <source>
        <dbReference type="EMBL" id="MFD1361366.1"/>
    </source>
</evidence>
<organism evidence="1 2">
    <name type="scientific">Lentibacillus salinarum</name>
    <dbReference type="NCBI Taxonomy" id="446820"/>
    <lineage>
        <taxon>Bacteria</taxon>
        <taxon>Bacillati</taxon>
        <taxon>Bacillota</taxon>
        <taxon>Bacilli</taxon>
        <taxon>Bacillales</taxon>
        <taxon>Bacillaceae</taxon>
        <taxon>Lentibacillus</taxon>
    </lineage>
</organism>
<dbReference type="EMBL" id="JBHTNH010000010">
    <property type="protein sequence ID" value="MFD1361366.1"/>
    <property type="molecule type" value="Genomic_DNA"/>
</dbReference>
<evidence type="ECO:0000313" key="2">
    <source>
        <dbReference type="Proteomes" id="UP001597178"/>
    </source>
</evidence>
<keyword evidence="2" id="KW-1185">Reference proteome</keyword>
<dbReference type="Proteomes" id="UP001597178">
    <property type="component" value="Unassembled WGS sequence"/>
</dbReference>
<protein>
    <submittedName>
        <fullName evidence="1">Uncharacterized protein</fullName>
    </submittedName>
</protein>
<accession>A0ABW3ZSL1</accession>